<accession>A0A4Y2HV00</accession>
<sequence>KCSFHFGKRKLSLGYPKAIQRKRPGMLSDGIILLHDNTHTARKIQQLLRKFKWEVWSHPTPYSPDSALNLWVPNTYLEQGSLQRVM</sequence>
<protein>
    <recommendedName>
        <fullName evidence="3">Mariner Mos1 transposase</fullName>
    </recommendedName>
</protein>
<dbReference type="InterPro" id="IPR036397">
    <property type="entry name" value="RNaseH_sf"/>
</dbReference>
<comment type="caution">
    <text evidence="1">The sequence shown here is derived from an EMBL/GenBank/DDBJ whole genome shotgun (WGS) entry which is preliminary data.</text>
</comment>
<dbReference type="Proteomes" id="UP000499080">
    <property type="component" value="Unassembled WGS sequence"/>
</dbReference>
<dbReference type="EMBL" id="BGPR01002189">
    <property type="protein sequence ID" value="GBM69307.1"/>
    <property type="molecule type" value="Genomic_DNA"/>
</dbReference>
<keyword evidence="2" id="KW-1185">Reference proteome</keyword>
<evidence type="ECO:0000313" key="2">
    <source>
        <dbReference type="Proteomes" id="UP000499080"/>
    </source>
</evidence>
<proteinExistence type="predicted"/>
<feature type="non-terminal residue" evidence="1">
    <location>
        <position position="1"/>
    </location>
</feature>
<organism evidence="1 2">
    <name type="scientific">Araneus ventricosus</name>
    <name type="common">Orbweaver spider</name>
    <name type="synonym">Epeira ventricosa</name>
    <dbReference type="NCBI Taxonomy" id="182803"/>
    <lineage>
        <taxon>Eukaryota</taxon>
        <taxon>Metazoa</taxon>
        <taxon>Ecdysozoa</taxon>
        <taxon>Arthropoda</taxon>
        <taxon>Chelicerata</taxon>
        <taxon>Arachnida</taxon>
        <taxon>Araneae</taxon>
        <taxon>Araneomorphae</taxon>
        <taxon>Entelegynae</taxon>
        <taxon>Araneoidea</taxon>
        <taxon>Araneidae</taxon>
        <taxon>Araneus</taxon>
    </lineage>
</organism>
<dbReference type="AlphaFoldDB" id="A0A4Y2HV00"/>
<dbReference type="GO" id="GO:0003676">
    <property type="term" value="F:nucleic acid binding"/>
    <property type="evidence" value="ECO:0007669"/>
    <property type="project" value="InterPro"/>
</dbReference>
<name>A0A4Y2HV00_ARAVE</name>
<evidence type="ECO:0008006" key="3">
    <source>
        <dbReference type="Google" id="ProtNLM"/>
    </source>
</evidence>
<dbReference type="Gene3D" id="3.30.420.10">
    <property type="entry name" value="Ribonuclease H-like superfamily/Ribonuclease H"/>
    <property type="match status" value="1"/>
</dbReference>
<evidence type="ECO:0000313" key="1">
    <source>
        <dbReference type="EMBL" id="GBM69307.1"/>
    </source>
</evidence>
<gene>
    <name evidence="1" type="ORF">AVEN_112651_1</name>
</gene>
<reference evidence="1 2" key="1">
    <citation type="journal article" date="2019" name="Sci. Rep.">
        <title>Orb-weaving spider Araneus ventricosus genome elucidates the spidroin gene catalogue.</title>
        <authorList>
            <person name="Kono N."/>
            <person name="Nakamura H."/>
            <person name="Ohtoshi R."/>
            <person name="Moran D.A.P."/>
            <person name="Shinohara A."/>
            <person name="Yoshida Y."/>
            <person name="Fujiwara M."/>
            <person name="Mori M."/>
            <person name="Tomita M."/>
            <person name="Arakawa K."/>
        </authorList>
    </citation>
    <scope>NUCLEOTIDE SEQUENCE [LARGE SCALE GENOMIC DNA]</scope>
</reference>